<dbReference type="InterPro" id="IPR036134">
    <property type="entry name" value="Crypto/Photolyase_FAD-like_sf"/>
</dbReference>
<dbReference type="EMBL" id="JAGSPM010000005">
    <property type="protein sequence ID" value="MBR7747010.1"/>
    <property type="molecule type" value="Genomic_DNA"/>
</dbReference>
<dbReference type="Gene3D" id="1.10.10.1710">
    <property type="entry name" value="Deoxyribodipyrimidine photolyase-related"/>
    <property type="match status" value="1"/>
</dbReference>
<evidence type="ECO:0000313" key="2">
    <source>
        <dbReference type="Proteomes" id="UP000680158"/>
    </source>
</evidence>
<dbReference type="SUPFAM" id="SSF48173">
    <property type="entry name" value="Cryptochrome/photolyase FAD-binding domain"/>
    <property type="match status" value="1"/>
</dbReference>
<dbReference type="RefSeq" id="WP_212684294.1">
    <property type="nucleotide sequence ID" value="NZ_JAGSPM010000005.1"/>
</dbReference>
<dbReference type="Pfam" id="PF04244">
    <property type="entry name" value="DPRP"/>
    <property type="match status" value="1"/>
</dbReference>
<dbReference type="PANTHER" id="PTHR38657:SF1">
    <property type="entry name" value="SLR1343 PROTEIN"/>
    <property type="match status" value="1"/>
</dbReference>
<organism evidence="1 2">
    <name type="scientific">Undibacterium baiyunense</name>
    <dbReference type="NCBI Taxonomy" id="2828731"/>
    <lineage>
        <taxon>Bacteria</taxon>
        <taxon>Pseudomonadati</taxon>
        <taxon>Pseudomonadota</taxon>
        <taxon>Betaproteobacteria</taxon>
        <taxon>Burkholderiales</taxon>
        <taxon>Oxalobacteraceae</taxon>
        <taxon>Undibacterium</taxon>
    </lineage>
</organism>
<dbReference type="InterPro" id="IPR052551">
    <property type="entry name" value="UV-DNA_repair_photolyase"/>
</dbReference>
<dbReference type="InterPro" id="IPR014729">
    <property type="entry name" value="Rossmann-like_a/b/a_fold"/>
</dbReference>
<dbReference type="Gene3D" id="3.40.50.620">
    <property type="entry name" value="HUPs"/>
    <property type="match status" value="1"/>
</dbReference>
<name>A0A941DF50_9BURK</name>
<gene>
    <name evidence="1" type="ORF">KDM92_10485</name>
</gene>
<dbReference type="InterPro" id="IPR007357">
    <property type="entry name" value="PhrB-like"/>
</dbReference>
<dbReference type="AlphaFoldDB" id="A0A941DF50"/>
<reference evidence="1 2" key="1">
    <citation type="submission" date="2021-04" db="EMBL/GenBank/DDBJ databases">
        <title>novel species isolated from subtropical streams in China.</title>
        <authorList>
            <person name="Lu H."/>
        </authorList>
    </citation>
    <scope>NUCLEOTIDE SEQUENCE [LARGE SCALE GENOMIC DNA]</scope>
    <source>
        <strain evidence="1 2">BYS107W</strain>
    </source>
</reference>
<comment type="caution">
    <text evidence="1">The sequence shown here is derived from an EMBL/GenBank/DDBJ whole genome shotgun (WGS) entry which is preliminary data.</text>
</comment>
<dbReference type="PANTHER" id="PTHR38657">
    <property type="entry name" value="SLR1343 PROTEIN"/>
    <property type="match status" value="1"/>
</dbReference>
<sequence length="515" mass="60018">MNNNQQPAHTLRLILGDQLNSQHSWFAHQQDDVLYVMMEVRQETDYVLHHAQKIIAIFAGMREFARRLQLAGHRVHFLTIDDPDNLHAIPANIEKLAQMVQAQEFQYQAPDEYRLDQQLQIFAQTTALRCYMFDSEHFLTQREEAGKIFEGRKKWLMEHFYRQMRVKYQVLMTGQDPTGGAWNFDHDNRKAWSGLPWEPEDFRPRHDHSALWETIQNAGVKSFGEPNASEFAWPLHRDEALTQLQAFVRLALPHFGDFQDAMSSKAWRLFHSLLSFALNVKMLSPREVIAAVEAAYSRGEVSIAAAEGYIRQILGWREYVRGVYWHFMPDYAQENAFDHQAELPTWFWTGKTKMRCLSHAIGQSLQQAHAHHIQRLMVIGNFSLLAGLHPQRVHEWYLGVYIDAFEWVELPNTLGMSQYADGGVLATKPYVSSAAYIDRMSDYCKGCQYDKKQRTTENACPFNALYWDFFSRNEKQLASNPRIGMVYPQLRKMSAEARQDLSERAIYLRQNFDAL</sequence>
<keyword evidence="2" id="KW-1185">Reference proteome</keyword>
<proteinExistence type="predicted"/>
<evidence type="ECO:0000313" key="1">
    <source>
        <dbReference type="EMBL" id="MBR7747010.1"/>
    </source>
</evidence>
<dbReference type="Proteomes" id="UP000680158">
    <property type="component" value="Unassembled WGS sequence"/>
</dbReference>
<dbReference type="Gene3D" id="1.10.579.10">
    <property type="entry name" value="DNA Cyclobutane Dipyrimidine Photolyase, subunit A, domain 3"/>
    <property type="match status" value="1"/>
</dbReference>
<accession>A0A941DF50</accession>
<protein>
    <submittedName>
        <fullName evidence="1">Cryptochrome/photolyase family protein</fullName>
    </submittedName>
</protein>
<dbReference type="Gene3D" id="1.25.40.80">
    <property type="match status" value="1"/>
</dbReference>